<gene>
    <name evidence="6" type="ORF">M569_14499</name>
</gene>
<dbReference type="GO" id="GO:0030276">
    <property type="term" value="F:clathrin binding"/>
    <property type="evidence" value="ECO:0007669"/>
    <property type="project" value="TreeGrafter"/>
</dbReference>
<dbReference type="Proteomes" id="UP000015453">
    <property type="component" value="Unassembled WGS sequence"/>
</dbReference>
<dbReference type="GO" id="GO:0006897">
    <property type="term" value="P:endocytosis"/>
    <property type="evidence" value="ECO:0007669"/>
    <property type="project" value="TreeGrafter"/>
</dbReference>
<reference evidence="6 7" key="1">
    <citation type="journal article" date="2013" name="BMC Genomics">
        <title>The miniature genome of a carnivorous plant Genlisea aurea contains a low number of genes and short non-coding sequences.</title>
        <authorList>
            <person name="Leushkin E.V."/>
            <person name="Sutormin R.A."/>
            <person name="Nabieva E.R."/>
            <person name="Penin A.A."/>
            <person name="Kondrashov A.S."/>
            <person name="Logacheva M.D."/>
        </authorList>
    </citation>
    <scope>NUCLEOTIDE SEQUENCE [LARGE SCALE GENOMIC DNA]</scope>
</reference>
<accession>S8C0D3</accession>
<evidence type="ECO:0000259" key="5">
    <source>
        <dbReference type="PROSITE" id="PS50942"/>
    </source>
</evidence>
<sequence>FHEFKKQASLFLREKIRTARLALMDVTPAQLLAEEVTGEKSELPEARILKVLSRAAFEVDDYWRIVDVLHKRLLRFERRNWRASYNSLIVLEHLLTHGPERVSEEFRCDADVISQMESFHHVDEKGFDWGSNVRKKSERILKLLENGPLLKEERDRARKVSRGIQGFGGSFNDVGEKPSFERCKSEFLDRSATGED</sequence>
<evidence type="ECO:0000256" key="3">
    <source>
        <dbReference type="ARBA" id="ARBA00023034"/>
    </source>
</evidence>
<dbReference type="SUPFAM" id="SSF48464">
    <property type="entry name" value="ENTH/VHS domain"/>
    <property type="match status" value="1"/>
</dbReference>
<dbReference type="CDD" id="cd03571">
    <property type="entry name" value="ENTH"/>
    <property type="match status" value="1"/>
</dbReference>
<dbReference type="PANTHER" id="PTHR12276">
    <property type="entry name" value="EPSIN/ENT-RELATED"/>
    <property type="match status" value="1"/>
</dbReference>
<dbReference type="AlphaFoldDB" id="S8C0D3"/>
<dbReference type="InterPro" id="IPR008942">
    <property type="entry name" value="ENTH_VHS"/>
</dbReference>
<feature type="non-terminal residue" evidence="6">
    <location>
        <position position="1"/>
    </location>
</feature>
<name>S8C0D3_9LAMI</name>
<dbReference type="GO" id="GO:0005768">
    <property type="term" value="C:endosome"/>
    <property type="evidence" value="ECO:0007669"/>
    <property type="project" value="TreeGrafter"/>
</dbReference>
<dbReference type="GO" id="GO:0005543">
    <property type="term" value="F:phospholipid binding"/>
    <property type="evidence" value="ECO:0007669"/>
    <property type="project" value="TreeGrafter"/>
</dbReference>
<keyword evidence="7" id="KW-1185">Reference proteome</keyword>
<dbReference type="SMART" id="SM00273">
    <property type="entry name" value="ENTH"/>
    <property type="match status" value="1"/>
</dbReference>
<dbReference type="PANTHER" id="PTHR12276:SF116">
    <property type="entry name" value="ENTH_VHS FAMILY PROTEIN"/>
    <property type="match status" value="1"/>
</dbReference>
<proteinExistence type="predicted"/>
<feature type="domain" description="ENTH" evidence="5">
    <location>
        <begin position="21"/>
        <end position="154"/>
    </location>
</feature>
<dbReference type="Gene3D" id="1.25.40.90">
    <property type="match status" value="1"/>
</dbReference>
<dbReference type="GO" id="GO:0005794">
    <property type="term" value="C:Golgi apparatus"/>
    <property type="evidence" value="ECO:0007669"/>
    <property type="project" value="UniProtKB-SubCell"/>
</dbReference>
<dbReference type="GO" id="GO:0030125">
    <property type="term" value="C:clathrin vesicle coat"/>
    <property type="evidence" value="ECO:0007669"/>
    <property type="project" value="TreeGrafter"/>
</dbReference>
<evidence type="ECO:0000256" key="1">
    <source>
        <dbReference type="ARBA" id="ARBA00004132"/>
    </source>
</evidence>
<evidence type="ECO:0000256" key="4">
    <source>
        <dbReference type="ARBA" id="ARBA00023329"/>
    </source>
</evidence>
<dbReference type="InterPro" id="IPR013809">
    <property type="entry name" value="ENTH"/>
</dbReference>
<comment type="caution">
    <text evidence="6">The sequence shown here is derived from an EMBL/GenBank/DDBJ whole genome shotgun (WGS) entry which is preliminary data.</text>
</comment>
<dbReference type="GO" id="GO:0005886">
    <property type="term" value="C:plasma membrane"/>
    <property type="evidence" value="ECO:0007669"/>
    <property type="project" value="TreeGrafter"/>
</dbReference>
<evidence type="ECO:0000313" key="7">
    <source>
        <dbReference type="Proteomes" id="UP000015453"/>
    </source>
</evidence>
<protein>
    <recommendedName>
        <fullName evidence="5">ENTH domain-containing protein</fullName>
    </recommendedName>
</protein>
<organism evidence="6 7">
    <name type="scientific">Genlisea aurea</name>
    <dbReference type="NCBI Taxonomy" id="192259"/>
    <lineage>
        <taxon>Eukaryota</taxon>
        <taxon>Viridiplantae</taxon>
        <taxon>Streptophyta</taxon>
        <taxon>Embryophyta</taxon>
        <taxon>Tracheophyta</taxon>
        <taxon>Spermatophyta</taxon>
        <taxon>Magnoliopsida</taxon>
        <taxon>eudicotyledons</taxon>
        <taxon>Gunneridae</taxon>
        <taxon>Pentapetalae</taxon>
        <taxon>asterids</taxon>
        <taxon>lamiids</taxon>
        <taxon>Lamiales</taxon>
        <taxon>Lentibulariaceae</taxon>
        <taxon>Genlisea</taxon>
    </lineage>
</organism>
<comment type="subcellular location">
    <subcellularLocation>
        <location evidence="1">Cytoplasmic vesicle</location>
        <location evidence="1">Clathrin-coated vesicle</location>
    </subcellularLocation>
    <subcellularLocation>
        <location evidence="2">Golgi apparatus</location>
    </subcellularLocation>
</comment>
<dbReference type="PROSITE" id="PS50942">
    <property type="entry name" value="ENTH"/>
    <property type="match status" value="1"/>
</dbReference>
<feature type="non-terminal residue" evidence="6">
    <location>
        <position position="196"/>
    </location>
</feature>
<dbReference type="EMBL" id="AUSU01007666">
    <property type="protein sequence ID" value="EPS60305.1"/>
    <property type="molecule type" value="Genomic_DNA"/>
</dbReference>
<keyword evidence="4" id="KW-0968">Cytoplasmic vesicle</keyword>
<dbReference type="Pfam" id="PF01417">
    <property type="entry name" value="ENTH"/>
    <property type="match status" value="1"/>
</dbReference>
<dbReference type="OrthoDB" id="4033880at2759"/>
<evidence type="ECO:0000313" key="6">
    <source>
        <dbReference type="EMBL" id="EPS60305.1"/>
    </source>
</evidence>
<evidence type="ECO:0000256" key="2">
    <source>
        <dbReference type="ARBA" id="ARBA00004555"/>
    </source>
</evidence>
<keyword evidence="3" id="KW-0333">Golgi apparatus</keyword>